<dbReference type="Proteomes" id="UP001330812">
    <property type="component" value="Chromosome"/>
</dbReference>
<name>A0ABZ1I6R7_9PSEU</name>
<dbReference type="InterPro" id="IPR036188">
    <property type="entry name" value="FAD/NAD-bd_sf"/>
</dbReference>
<evidence type="ECO:0000313" key="5">
    <source>
        <dbReference type="EMBL" id="WSE30121.1"/>
    </source>
</evidence>
<evidence type="ECO:0000259" key="4">
    <source>
        <dbReference type="Pfam" id="PF07992"/>
    </source>
</evidence>
<proteinExistence type="predicted"/>
<dbReference type="EMBL" id="CP142149">
    <property type="protein sequence ID" value="WSE30121.1"/>
    <property type="molecule type" value="Genomic_DNA"/>
</dbReference>
<sequence length="333" mass="34472">MNENYDVVVVGGGAAGLSGAVVLARSRRSVLVVDAGEPRNAPAGHVHNYLARESTPPAELLAIGREELIGYGGEIVAGAATSAAAVDGGFVVGLADGRTTKARRLLVATGLVDELPDVAGVAERWGRDVLHCPFCHGWEARDQAIGVLATNPMAVHQALMWRQLSNDVVVFRHTVTFDGEQLAQLSARGIRVVDGEVAALRVEDDALTGVVLRSGDVVAREAVVVAPRFTARADLLVSLGLEPVALEVDGHVIGSSVPADANGATAVPGVWVAGNVTDMKSQVIVSAAAGLMAGAAINGDLVADDVRRAREPFAHELERQVAELVGGPTKHGV</sequence>
<feature type="domain" description="FAD/NAD(P)-binding" evidence="4">
    <location>
        <begin position="5"/>
        <end position="287"/>
    </location>
</feature>
<keyword evidence="1" id="KW-0285">Flavoprotein</keyword>
<evidence type="ECO:0000256" key="3">
    <source>
        <dbReference type="ARBA" id="ARBA00048132"/>
    </source>
</evidence>
<dbReference type="SUPFAM" id="SSF51905">
    <property type="entry name" value="FAD/NAD(P)-binding domain"/>
    <property type="match status" value="1"/>
</dbReference>
<keyword evidence="6" id="KW-1185">Reference proteome</keyword>
<dbReference type="RefSeq" id="WP_326569077.1">
    <property type="nucleotide sequence ID" value="NZ_CP142149.1"/>
</dbReference>
<dbReference type="InterPro" id="IPR023753">
    <property type="entry name" value="FAD/NAD-binding_dom"/>
</dbReference>
<evidence type="ECO:0000256" key="1">
    <source>
        <dbReference type="ARBA" id="ARBA00022630"/>
    </source>
</evidence>
<comment type="catalytic activity">
    <reaction evidence="3">
        <text>[thioredoxin]-dithiol + NADP(+) = [thioredoxin]-disulfide + NADPH + H(+)</text>
        <dbReference type="Rhea" id="RHEA:20345"/>
        <dbReference type="Rhea" id="RHEA-COMP:10698"/>
        <dbReference type="Rhea" id="RHEA-COMP:10700"/>
        <dbReference type="ChEBI" id="CHEBI:15378"/>
        <dbReference type="ChEBI" id="CHEBI:29950"/>
        <dbReference type="ChEBI" id="CHEBI:50058"/>
        <dbReference type="ChEBI" id="CHEBI:57783"/>
        <dbReference type="ChEBI" id="CHEBI:58349"/>
        <dbReference type="EC" id="1.8.1.9"/>
    </reaction>
</comment>
<dbReference type="Pfam" id="PF07992">
    <property type="entry name" value="Pyr_redox_2"/>
    <property type="match status" value="1"/>
</dbReference>
<dbReference type="PANTHER" id="PTHR48105">
    <property type="entry name" value="THIOREDOXIN REDUCTASE 1-RELATED-RELATED"/>
    <property type="match status" value="1"/>
</dbReference>
<dbReference type="PRINTS" id="PR00469">
    <property type="entry name" value="PNDRDTASEII"/>
</dbReference>
<dbReference type="Gene3D" id="3.50.50.60">
    <property type="entry name" value="FAD/NAD(P)-binding domain"/>
    <property type="match status" value="2"/>
</dbReference>
<dbReference type="InterPro" id="IPR050097">
    <property type="entry name" value="Ferredoxin-NADP_redctase_2"/>
</dbReference>
<reference evidence="5 6" key="1">
    <citation type="journal article" date="2015" name="Int. J. Syst. Evol. Microbiol.">
        <title>Amycolatopsis rhabdoformis sp. nov., an actinomycete isolated from a tropical forest soil.</title>
        <authorList>
            <person name="Souza W.R."/>
            <person name="Silva R.E."/>
            <person name="Goodfellow M."/>
            <person name="Busarakam K."/>
            <person name="Figueiro F.S."/>
            <person name="Ferreira D."/>
            <person name="Rodrigues-Filho E."/>
            <person name="Moraes L.A.B."/>
            <person name="Zucchi T.D."/>
        </authorList>
    </citation>
    <scope>NUCLEOTIDE SEQUENCE [LARGE SCALE GENOMIC DNA]</scope>
    <source>
        <strain evidence="5 6">NCIMB 14900</strain>
    </source>
</reference>
<keyword evidence="2" id="KW-0560">Oxidoreductase</keyword>
<organism evidence="5 6">
    <name type="scientific">Amycolatopsis rhabdoformis</name>
    <dbReference type="NCBI Taxonomy" id="1448059"/>
    <lineage>
        <taxon>Bacteria</taxon>
        <taxon>Bacillati</taxon>
        <taxon>Actinomycetota</taxon>
        <taxon>Actinomycetes</taxon>
        <taxon>Pseudonocardiales</taxon>
        <taxon>Pseudonocardiaceae</taxon>
        <taxon>Amycolatopsis</taxon>
    </lineage>
</organism>
<accession>A0ABZ1I6R7</accession>
<gene>
    <name evidence="5" type="ORF">VSH64_46270</name>
</gene>
<dbReference type="PRINTS" id="PR00368">
    <property type="entry name" value="FADPNR"/>
</dbReference>
<protein>
    <submittedName>
        <fullName evidence="5">NAD(P)/FAD-dependent oxidoreductase</fullName>
    </submittedName>
</protein>
<evidence type="ECO:0000256" key="2">
    <source>
        <dbReference type="ARBA" id="ARBA00023002"/>
    </source>
</evidence>
<evidence type="ECO:0000313" key="6">
    <source>
        <dbReference type="Proteomes" id="UP001330812"/>
    </source>
</evidence>